<name>A0A8J6QU76_9BACT</name>
<dbReference type="EMBL" id="JACWUN010000004">
    <property type="protein sequence ID" value="MBD1399980.1"/>
    <property type="molecule type" value="Genomic_DNA"/>
</dbReference>
<sequence length="92" mass="10114">MTRQLNLRVDDEFAERLETLSKQIGRPMGAVLEAIGTPAIEAAEADIKFEAEALAAWEEFELTGICEPAEKIDALFDHALARAKAVSEKKRG</sequence>
<evidence type="ECO:0000313" key="2">
    <source>
        <dbReference type="Proteomes" id="UP000632828"/>
    </source>
</evidence>
<gene>
    <name evidence="1" type="ORF">ICT70_04775</name>
</gene>
<evidence type="ECO:0008006" key="3">
    <source>
        <dbReference type="Google" id="ProtNLM"/>
    </source>
</evidence>
<keyword evidence="2" id="KW-1185">Reference proteome</keyword>
<protein>
    <recommendedName>
        <fullName evidence="3">Ribbon-helix-helix protein, CopG family</fullName>
    </recommendedName>
</protein>
<dbReference type="AlphaFoldDB" id="A0A8J6QU76"/>
<accession>A0A8J6QU76</accession>
<proteinExistence type="predicted"/>
<dbReference type="Proteomes" id="UP000632828">
    <property type="component" value="Unassembled WGS sequence"/>
</dbReference>
<organism evidence="1 2">
    <name type="scientific">Pelovirga terrestris</name>
    <dbReference type="NCBI Taxonomy" id="2771352"/>
    <lineage>
        <taxon>Bacteria</taxon>
        <taxon>Pseudomonadati</taxon>
        <taxon>Thermodesulfobacteriota</taxon>
        <taxon>Desulfuromonadia</taxon>
        <taxon>Geobacterales</taxon>
        <taxon>Geobacteraceae</taxon>
        <taxon>Pelovirga</taxon>
    </lineage>
</organism>
<comment type="caution">
    <text evidence="1">The sequence shown here is derived from an EMBL/GenBank/DDBJ whole genome shotgun (WGS) entry which is preliminary data.</text>
</comment>
<reference evidence="1" key="1">
    <citation type="submission" date="2020-09" db="EMBL/GenBank/DDBJ databases">
        <title>Pelobacter alkaliphilus sp. nov., a novel anaerobic arsenate-reducing bacterium from terrestrial mud volcano.</title>
        <authorList>
            <person name="Khomyakova M.A."/>
            <person name="Merkel A.Y."/>
            <person name="Slobodkin A.I."/>
        </authorList>
    </citation>
    <scope>NUCLEOTIDE SEQUENCE</scope>
    <source>
        <strain evidence="1">M08fum</strain>
    </source>
</reference>
<dbReference type="RefSeq" id="WP_191154253.1">
    <property type="nucleotide sequence ID" value="NZ_JACWUN010000004.1"/>
</dbReference>
<evidence type="ECO:0000313" key="1">
    <source>
        <dbReference type="EMBL" id="MBD1399980.1"/>
    </source>
</evidence>